<evidence type="ECO:0000256" key="2">
    <source>
        <dbReference type="PROSITE-ProRule" id="PRU00252"/>
    </source>
</evidence>
<dbReference type="Proteomes" id="UP000244309">
    <property type="component" value="Unassembled WGS sequence"/>
</dbReference>
<evidence type="ECO:0008006" key="5">
    <source>
        <dbReference type="Google" id="ProtNLM"/>
    </source>
</evidence>
<comment type="caution">
    <text evidence="3">The sequence shown here is derived from an EMBL/GenBank/DDBJ whole genome shotgun (WGS) entry which is preliminary data.</text>
</comment>
<dbReference type="GeneID" id="37005614"/>
<dbReference type="AlphaFoldDB" id="A0A2V1ATZ5"/>
<reference evidence="3 4" key="1">
    <citation type="submission" date="2017-12" db="EMBL/GenBank/DDBJ databases">
        <title>Genome Sequence of a Multidrug-Resistant Candida haemulonii Isolate from a Patient with Chronic Leg Ulcers in Israel.</title>
        <authorList>
            <person name="Chow N.A."/>
            <person name="Gade L."/>
            <person name="Batra D."/>
            <person name="Rowe L.A."/>
            <person name="Ben-Ami R."/>
            <person name="Loparev V.N."/>
            <person name="Litvintseva A.P."/>
        </authorList>
    </citation>
    <scope>NUCLEOTIDE SEQUENCE [LARGE SCALE GENOMIC DNA]</scope>
    <source>
        <strain evidence="3 4">B11899</strain>
    </source>
</reference>
<sequence length="136" mass="15190">MLRSQASSIARSFSTSAARSHFAKMQLLGNVGSINTRETKDGVPFLTYSLAVNRYNPQAENGQADWYNLSVFDEKSVNFFQNHLRAGASLFVEADVRQREIVDSNGEGKIVTSLRQTSFHVVRFPKKITEEEGESA</sequence>
<evidence type="ECO:0000313" key="4">
    <source>
        <dbReference type="Proteomes" id="UP000244309"/>
    </source>
</evidence>
<organism evidence="3 4">
    <name type="scientific">Candidozyma haemuli</name>
    <dbReference type="NCBI Taxonomy" id="45357"/>
    <lineage>
        <taxon>Eukaryota</taxon>
        <taxon>Fungi</taxon>
        <taxon>Dikarya</taxon>
        <taxon>Ascomycota</taxon>
        <taxon>Saccharomycotina</taxon>
        <taxon>Pichiomycetes</taxon>
        <taxon>Metschnikowiaceae</taxon>
        <taxon>Candidozyma</taxon>
    </lineage>
</organism>
<evidence type="ECO:0000256" key="1">
    <source>
        <dbReference type="ARBA" id="ARBA00023125"/>
    </source>
</evidence>
<dbReference type="InterPro" id="IPR012340">
    <property type="entry name" value="NA-bd_OB-fold"/>
</dbReference>
<accession>A0A2V1ATZ5</accession>
<proteinExistence type="predicted"/>
<name>A0A2V1ATZ5_9ASCO</name>
<dbReference type="SUPFAM" id="SSF50249">
    <property type="entry name" value="Nucleic acid-binding proteins"/>
    <property type="match status" value="1"/>
</dbReference>
<gene>
    <name evidence="3" type="ORF">CXQ85_000281</name>
</gene>
<evidence type="ECO:0000313" key="3">
    <source>
        <dbReference type="EMBL" id="PVH21308.1"/>
    </source>
</evidence>
<keyword evidence="1 2" id="KW-0238">DNA-binding</keyword>
<dbReference type="GO" id="GO:0003697">
    <property type="term" value="F:single-stranded DNA binding"/>
    <property type="evidence" value="ECO:0007669"/>
    <property type="project" value="InterPro"/>
</dbReference>
<dbReference type="VEuPathDB" id="FungiDB:CXQ85_000281"/>
<dbReference type="Gene3D" id="2.40.50.140">
    <property type="entry name" value="Nucleic acid-binding proteins"/>
    <property type="match status" value="1"/>
</dbReference>
<dbReference type="RefSeq" id="XP_025342248.1">
    <property type="nucleotide sequence ID" value="XM_025484033.1"/>
</dbReference>
<dbReference type="EMBL" id="PKFO01000005">
    <property type="protein sequence ID" value="PVH21308.1"/>
    <property type="molecule type" value="Genomic_DNA"/>
</dbReference>
<dbReference type="STRING" id="45357.A0A2V1ATZ5"/>
<dbReference type="OrthoDB" id="1078367at2759"/>
<keyword evidence="4" id="KW-1185">Reference proteome</keyword>
<dbReference type="CDD" id="cd04496">
    <property type="entry name" value="SSB_OBF"/>
    <property type="match status" value="1"/>
</dbReference>
<dbReference type="InterPro" id="IPR000424">
    <property type="entry name" value="Primosome_PriB/ssb"/>
</dbReference>
<dbReference type="Pfam" id="PF00436">
    <property type="entry name" value="SSB"/>
    <property type="match status" value="1"/>
</dbReference>
<dbReference type="PROSITE" id="PS50935">
    <property type="entry name" value="SSB"/>
    <property type="match status" value="1"/>
</dbReference>
<protein>
    <recommendedName>
        <fullName evidence="5">Single-stranded DNA-binding protein RIM1, mitochondrial</fullName>
    </recommendedName>
</protein>